<proteinExistence type="predicted"/>
<reference evidence="2" key="1">
    <citation type="submission" date="2022-11" db="UniProtKB">
        <authorList>
            <consortium name="WormBaseParasite"/>
        </authorList>
    </citation>
    <scope>IDENTIFICATION</scope>
</reference>
<dbReference type="Proteomes" id="UP000887576">
    <property type="component" value="Unplaced"/>
</dbReference>
<evidence type="ECO:0000313" key="1">
    <source>
        <dbReference type="Proteomes" id="UP000887576"/>
    </source>
</evidence>
<accession>A0AC34QSA9</accession>
<evidence type="ECO:0000313" key="2">
    <source>
        <dbReference type="WBParaSite" id="JU765_v2.g18817.t1"/>
    </source>
</evidence>
<sequence length="522" mass="58628">MTTVTDKLSDVPMMAATDETKPLSTTTDFIDDAKTLNIVKADEPMPSSDVEKKNLHFSTITEAFDSTQKLETGSKEGQMEHKPAVNTSLVYAPGFSSPLHNFSRNAQLLSDIRTPTQIFTMNESAFCQSSAVGNSQMDVSVMEDKVMKDEFSTPESSKVNSVFRTPKTEMKSILSRTLPFAPATPAAGKCPVTKRAEELLASLEKPKKEIPLSERYPHLAEAARADKEWRNCQRTTSTPVKNNRVSMGDTFLGTPIRRESFVNTPIRKPFVEPSFASFSDDVNGTEAHLSFANDSINSTGIQKQGNGFTHVFSSYGCCTRNLNSAETALMNTLSEQIDQLKAFGTNLTEKQLEIAELIEKIQPELLVYEFRQVPYIIRCLSEVALIDLFFEGSNGKPIDPKLNGVLNCIRMKIIEVQKTAIQLFDEMQVEFPASKFISKVSDAIFADRLTNPAKKENYYKLMSEMHERREKVSMIRAQRMKEFNQEVERRKNFLEAEMKKSDEEFTKAIASVMANLRSIADK</sequence>
<protein>
    <submittedName>
        <fullName evidence="2">Uncharacterized protein</fullName>
    </submittedName>
</protein>
<organism evidence="1 2">
    <name type="scientific">Panagrolaimus sp. JU765</name>
    <dbReference type="NCBI Taxonomy" id="591449"/>
    <lineage>
        <taxon>Eukaryota</taxon>
        <taxon>Metazoa</taxon>
        <taxon>Ecdysozoa</taxon>
        <taxon>Nematoda</taxon>
        <taxon>Chromadorea</taxon>
        <taxon>Rhabditida</taxon>
        <taxon>Tylenchina</taxon>
        <taxon>Panagrolaimomorpha</taxon>
        <taxon>Panagrolaimoidea</taxon>
        <taxon>Panagrolaimidae</taxon>
        <taxon>Panagrolaimus</taxon>
    </lineage>
</organism>
<name>A0AC34QSA9_9BILA</name>
<dbReference type="WBParaSite" id="JU765_v2.g18817.t1">
    <property type="protein sequence ID" value="JU765_v2.g18817.t1"/>
    <property type="gene ID" value="JU765_v2.g18817"/>
</dbReference>